<evidence type="ECO:0000313" key="10">
    <source>
        <dbReference type="Proteomes" id="UP001165444"/>
    </source>
</evidence>
<dbReference type="InterPro" id="IPR003661">
    <property type="entry name" value="HisK_dim/P_dom"/>
</dbReference>
<dbReference type="SMART" id="SM00387">
    <property type="entry name" value="HATPase_c"/>
    <property type="match status" value="1"/>
</dbReference>
<dbReference type="PANTHER" id="PTHR45453">
    <property type="entry name" value="PHOSPHATE REGULON SENSOR PROTEIN PHOR"/>
    <property type="match status" value="1"/>
</dbReference>
<dbReference type="InterPro" id="IPR005467">
    <property type="entry name" value="His_kinase_dom"/>
</dbReference>
<evidence type="ECO:0000313" key="9">
    <source>
        <dbReference type="EMBL" id="MCJ2381386.1"/>
    </source>
</evidence>
<dbReference type="Gene3D" id="1.10.287.130">
    <property type="match status" value="1"/>
</dbReference>
<keyword evidence="4" id="KW-0808">Transferase</keyword>
<comment type="catalytic activity">
    <reaction evidence="1">
        <text>ATP + protein L-histidine = ADP + protein N-phospho-L-histidine.</text>
        <dbReference type="EC" id="2.7.13.3"/>
    </reaction>
</comment>
<dbReference type="SUPFAM" id="SSF47384">
    <property type="entry name" value="Homodimeric domain of signal transducing histidine kinase"/>
    <property type="match status" value="1"/>
</dbReference>
<dbReference type="Pfam" id="PF00512">
    <property type="entry name" value="HisKA"/>
    <property type="match status" value="1"/>
</dbReference>
<dbReference type="InterPro" id="IPR004358">
    <property type="entry name" value="Sig_transdc_His_kin-like_C"/>
</dbReference>
<dbReference type="GO" id="GO:0005524">
    <property type="term" value="F:ATP binding"/>
    <property type="evidence" value="ECO:0007669"/>
    <property type="project" value="UniProtKB-KW"/>
</dbReference>
<keyword evidence="3" id="KW-0597">Phosphoprotein</keyword>
<accession>A0ABT0C303</accession>
<dbReference type="CDD" id="cd00075">
    <property type="entry name" value="HATPase"/>
    <property type="match status" value="1"/>
</dbReference>
<dbReference type="InterPro" id="IPR036097">
    <property type="entry name" value="HisK_dim/P_sf"/>
</dbReference>
<dbReference type="SUPFAM" id="SSF55874">
    <property type="entry name" value="ATPase domain of HSP90 chaperone/DNA topoisomerase II/histidine kinase"/>
    <property type="match status" value="1"/>
</dbReference>
<feature type="transmembrane region" description="Helical" evidence="7">
    <location>
        <begin position="174"/>
        <end position="194"/>
    </location>
</feature>
<evidence type="ECO:0000256" key="5">
    <source>
        <dbReference type="ARBA" id="ARBA00022777"/>
    </source>
</evidence>
<dbReference type="InterPro" id="IPR050351">
    <property type="entry name" value="BphY/WalK/GraS-like"/>
</dbReference>
<keyword evidence="9" id="KW-0547">Nucleotide-binding</keyword>
<dbReference type="CDD" id="cd00082">
    <property type="entry name" value="HisKA"/>
    <property type="match status" value="1"/>
</dbReference>
<dbReference type="SMART" id="SM00388">
    <property type="entry name" value="HisKA"/>
    <property type="match status" value="1"/>
</dbReference>
<evidence type="ECO:0000256" key="4">
    <source>
        <dbReference type="ARBA" id="ARBA00022679"/>
    </source>
</evidence>
<evidence type="ECO:0000256" key="3">
    <source>
        <dbReference type="ARBA" id="ARBA00022553"/>
    </source>
</evidence>
<feature type="transmembrane region" description="Helical" evidence="7">
    <location>
        <begin position="20"/>
        <end position="40"/>
    </location>
</feature>
<reference evidence="9 10" key="1">
    <citation type="submission" date="2022-03" db="EMBL/GenBank/DDBJ databases">
        <title>Parabacteroides sp. nov. isolated from swine feces.</title>
        <authorList>
            <person name="Bak J.E."/>
        </authorList>
    </citation>
    <scope>NUCLEOTIDE SEQUENCE [LARGE SCALE GENOMIC DNA]</scope>
    <source>
        <strain evidence="9 10">AGMB00274</strain>
    </source>
</reference>
<dbReference type="RefSeq" id="WP_243325719.1">
    <property type="nucleotide sequence ID" value="NZ_JAKZMM010000032.1"/>
</dbReference>
<proteinExistence type="predicted"/>
<evidence type="ECO:0000256" key="6">
    <source>
        <dbReference type="ARBA" id="ARBA00023012"/>
    </source>
</evidence>
<sequence length="591" mass="68852">MENKTEKIITNNRIPFSQRLFWSIFFIFLGFTGCVLIFQYQRETEFAQEKLDTVLKTYNHQIHYRIQHEKTHRIDSIIQTFLNEIPQKDIRVTVINPEGDVLFDNSGNDIFENHNDRSEVHNARLTKKSFSIRKSRTTGKRYFYSASNINNYIYRTAIPYDPYVKGVLAINKDFIYFMGLMVVIFLFVLSKFTLSIGQTISKLRDFARNIRDVKQDDEDYIFPNDELGDISKQIITLYHKQQKAKNDLAVEREKIIKHFQYSREGFAMFTDDGQEILSNILYIQFANLISDTPIHAAEEVLDLEELAPIRNFLEEHKGSAHKRVLRETITIDKGGKIFLVECMMFLNNSYEISINDISRQEEESRMKRQLTQNIAHELKTPVSSIQGYLETIINNPDLPADKQKFFIERCYSQSTRLTVLLQDISVLNRMDEAGSMFDLTDININQLVQEIEHECAQKMEEKHISTQICLPPNAIIHGNHSLLYSIFRNLFDNSIAYAGENITINLTCYKEDEKFYYFNFSDNGIGVEEEHINRIFERFYRVDKGRSRKLGGTGLGLSIVKNAVLFHKGQISAKSQKGKGISFLFTLKKHI</sequence>
<evidence type="ECO:0000256" key="2">
    <source>
        <dbReference type="ARBA" id="ARBA00012438"/>
    </source>
</evidence>
<name>A0ABT0C303_9BACT</name>
<keyword evidence="10" id="KW-1185">Reference proteome</keyword>
<feature type="domain" description="Histidine kinase" evidence="8">
    <location>
        <begin position="373"/>
        <end position="591"/>
    </location>
</feature>
<dbReference type="InterPro" id="IPR003594">
    <property type="entry name" value="HATPase_dom"/>
</dbReference>
<keyword evidence="7" id="KW-1133">Transmembrane helix</keyword>
<comment type="caution">
    <text evidence="9">The sequence shown here is derived from an EMBL/GenBank/DDBJ whole genome shotgun (WGS) entry which is preliminary data.</text>
</comment>
<keyword evidence="6" id="KW-0902">Two-component regulatory system</keyword>
<dbReference type="PANTHER" id="PTHR45453:SF1">
    <property type="entry name" value="PHOSPHATE REGULON SENSOR PROTEIN PHOR"/>
    <property type="match status" value="1"/>
</dbReference>
<keyword evidence="9" id="KW-0067">ATP-binding</keyword>
<dbReference type="PROSITE" id="PS50109">
    <property type="entry name" value="HIS_KIN"/>
    <property type="match status" value="1"/>
</dbReference>
<dbReference type="Gene3D" id="3.30.565.10">
    <property type="entry name" value="Histidine kinase-like ATPase, C-terminal domain"/>
    <property type="match status" value="1"/>
</dbReference>
<dbReference type="PROSITE" id="PS51257">
    <property type="entry name" value="PROKAR_LIPOPROTEIN"/>
    <property type="match status" value="1"/>
</dbReference>
<evidence type="ECO:0000256" key="7">
    <source>
        <dbReference type="SAM" id="Phobius"/>
    </source>
</evidence>
<evidence type="ECO:0000259" key="8">
    <source>
        <dbReference type="PROSITE" id="PS50109"/>
    </source>
</evidence>
<protein>
    <recommendedName>
        <fullName evidence="2">histidine kinase</fullName>
        <ecNumber evidence="2">2.7.13.3</ecNumber>
    </recommendedName>
</protein>
<dbReference type="Proteomes" id="UP001165444">
    <property type="component" value="Unassembled WGS sequence"/>
</dbReference>
<organism evidence="9 10">
    <name type="scientific">Parabacteroides faecalis</name>
    <dbReference type="NCBI Taxonomy" id="2924040"/>
    <lineage>
        <taxon>Bacteria</taxon>
        <taxon>Pseudomonadati</taxon>
        <taxon>Bacteroidota</taxon>
        <taxon>Bacteroidia</taxon>
        <taxon>Bacteroidales</taxon>
        <taxon>Tannerellaceae</taxon>
        <taxon>Parabacteroides</taxon>
    </lineage>
</organism>
<keyword evidence="7" id="KW-0472">Membrane</keyword>
<dbReference type="EC" id="2.7.13.3" evidence="2"/>
<keyword evidence="5" id="KW-0418">Kinase</keyword>
<evidence type="ECO:0000256" key="1">
    <source>
        <dbReference type="ARBA" id="ARBA00000085"/>
    </source>
</evidence>
<gene>
    <name evidence="9" type="ORF">MUN53_12330</name>
</gene>
<dbReference type="EMBL" id="JAKZMM010000032">
    <property type="protein sequence ID" value="MCJ2381386.1"/>
    <property type="molecule type" value="Genomic_DNA"/>
</dbReference>
<dbReference type="InterPro" id="IPR036890">
    <property type="entry name" value="HATPase_C_sf"/>
</dbReference>
<dbReference type="PRINTS" id="PR00344">
    <property type="entry name" value="BCTRLSENSOR"/>
</dbReference>
<keyword evidence="7" id="KW-0812">Transmembrane</keyword>
<dbReference type="Pfam" id="PF02518">
    <property type="entry name" value="HATPase_c"/>
    <property type="match status" value="1"/>
</dbReference>